<reference evidence="4" key="1">
    <citation type="submission" date="2016-05" db="EMBL/GenBank/DDBJ databases">
        <authorList>
            <person name="Naeem Raeece"/>
        </authorList>
    </citation>
    <scope>NUCLEOTIDE SEQUENCE [LARGE SCALE GENOMIC DNA]</scope>
</reference>
<feature type="region of interest" description="Disordered" evidence="1">
    <location>
        <begin position="507"/>
        <end position="544"/>
    </location>
</feature>
<keyword evidence="2" id="KW-0472">Membrane</keyword>
<feature type="region of interest" description="Disordered" evidence="1">
    <location>
        <begin position="125"/>
        <end position="200"/>
    </location>
</feature>
<feature type="compositionally biased region" description="Basic and acidic residues" evidence="1">
    <location>
        <begin position="125"/>
        <end position="135"/>
    </location>
</feature>
<dbReference type="Proteomes" id="UP000078560">
    <property type="component" value="Unassembled WGS sequence"/>
</dbReference>
<evidence type="ECO:0000256" key="2">
    <source>
        <dbReference type="SAM" id="Phobius"/>
    </source>
</evidence>
<dbReference type="EMBL" id="FLQU01000529">
    <property type="protein sequence ID" value="SBS86934.1"/>
    <property type="molecule type" value="Genomic_DNA"/>
</dbReference>
<feature type="region of interest" description="Disordered" evidence="1">
    <location>
        <begin position="299"/>
        <end position="332"/>
    </location>
</feature>
<keyword evidence="2" id="KW-0812">Transmembrane</keyword>
<dbReference type="AlphaFoldDB" id="A0A1A8W5H5"/>
<feature type="compositionally biased region" description="Polar residues" evidence="1">
    <location>
        <begin position="313"/>
        <end position="322"/>
    </location>
</feature>
<organism evidence="3 4">
    <name type="scientific">Plasmodium ovale curtisi</name>
    <dbReference type="NCBI Taxonomy" id="864141"/>
    <lineage>
        <taxon>Eukaryota</taxon>
        <taxon>Sar</taxon>
        <taxon>Alveolata</taxon>
        <taxon>Apicomplexa</taxon>
        <taxon>Aconoidasida</taxon>
        <taxon>Haemosporida</taxon>
        <taxon>Plasmodiidae</taxon>
        <taxon>Plasmodium</taxon>
        <taxon>Plasmodium (Plasmodium)</taxon>
    </lineage>
</organism>
<protein>
    <submittedName>
        <fullName evidence="3">Uncharacterized protein</fullName>
    </submittedName>
</protein>
<proteinExistence type="predicted"/>
<name>A0A1A8W5H5_PLAOA</name>
<feature type="compositionally biased region" description="Basic and acidic residues" evidence="1">
    <location>
        <begin position="142"/>
        <end position="158"/>
    </location>
</feature>
<sequence length="544" mass="61702">MKTIQLRHIIMLLFFSGFMVNTLLNEYVYVKKQEHLFTHAVWKILNVDKGYCKKRILSTELEVEEDDQFVDDYLEKYGVESSNRFMQLFDAKAFDILTPLENESEEVRSQDNEQREVQECVKHIDGTSYPHDNEHSTSSLPKETDITAEKTSEPKEMIIKSTKRRKRRRKRKIYSKERKKGKRRKKEHDSDSSSEQDYNLFDGCGSPIPFHYYPTRYKLKKEKNFVEETKFVNTHENVGTNFDMVKHEESNIDSDIDYSDQIQSIILSLEDSNNIYNNNISGDTLKDHHLGEHAYATSSSASCGHNELDMDGNEQSKISTADSSTGTSQSISFSRNNNAQSIIEASGSSIGSSLSNVFDENNNGNFIYQSPGINNPFELLMNDNNELVSSFIISHDNIWQPAGFWGHYNEDFIDSFANSSLTVLQPTEIVENDIRSPLENSTLSELKPSIFTDDSDDFLNALREESINWFENTGLVGDGSNDFLSSTAGSSKGILQTSGLIDMRNNEQENSDVGSSTEISHPAGLHGNANDDSENSYVYSSTDI</sequence>
<accession>A0A1A8W5H5</accession>
<evidence type="ECO:0000313" key="4">
    <source>
        <dbReference type="Proteomes" id="UP000078560"/>
    </source>
</evidence>
<feature type="compositionally biased region" description="Basic residues" evidence="1">
    <location>
        <begin position="161"/>
        <end position="186"/>
    </location>
</feature>
<keyword evidence="2" id="KW-1133">Transmembrane helix</keyword>
<feature type="compositionally biased region" description="Polar residues" evidence="1">
    <location>
        <begin position="535"/>
        <end position="544"/>
    </location>
</feature>
<evidence type="ECO:0000313" key="3">
    <source>
        <dbReference type="EMBL" id="SBS86934.1"/>
    </source>
</evidence>
<feature type="transmembrane region" description="Helical" evidence="2">
    <location>
        <begin position="12"/>
        <end position="30"/>
    </location>
</feature>
<feature type="compositionally biased region" description="Low complexity" evidence="1">
    <location>
        <begin position="323"/>
        <end position="332"/>
    </location>
</feature>
<evidence type="ECO:0000256" key="1">
    <source>
        <dbReference type="SAM" id="MobiDB-lite"/>
    </source>
</evidence>
<gene>
    <name evidence="3" type="ORF">POVCU2_0040000</name>
</gene>